<gene>
    <name evidence="1" type="ORF">H8717_12085</name>
</gene>
<dbReference type="PANTHER" id="PTHR34986">
    <property type="entry name" value="EVOLVED BETA-GALACTOSIDASE SUBUNIT BETA"/>
    <property type="match status" value="1"/>
</dbReference>
<dbReference type="InterPro" id="IPR037012">
    <property type="entry name" value="NanQ/TabA/YiaL_sf"/>
</dbReference>
<protein>
    <submittedName>
        <fullName evidence="1">YhcH/YjgK/YiaL family protein</fullName>
    </submittedName>
</protein>
<evidence type="ECO:0000313" key="2">
    <source>
        <dbReference type="Proteomes" id="UP000658131"/>
    </source>
</evidence>
<comment type="caution">
    <text evidence="1">The sequence shown here is derived from an EMBL/GenBank/DDBJ whole genome shotgun (WGS) entry which is preliminary data.</text>
</comment>
<dbReference type="SUPFAM" id="SSF51197">
    <property type="entry name" value="Clavaminate synthase-like"/>
    <property type="match status" value="1"/>
</dbReference>
<evidence type="ECO:0000313" key="1">
    <source>
        <dbReference type="EMBL" id="MBC8577142.1"/>
    </source>
</evidence>
<accession>A0ABR7NL62</accession>
<dbReference type="EMBL" id="JACRTB010000022">
    <property type="protein sequence ID" value="MBC8577142.1"/>
    <property type="molecule type" value="Genomic_DNA"/>
</dbReference>
<organism evidence="1 2">
    <name type="scientific">Yanshouia hominis</name>
    <dbReference type="NCBI Taxonomy" id="2763673"/>
    <lineage>
        <taxon>Bacteria</taxon>
        <taxon>Bacillati</taxon>
        <taxon>Bacillota</taxon>
        <taxon>Clostridia</taxon>
        <taxon>Eubacteriales</taxon>
        <taxon>Oscillospiraceae</taxon>
        <taxon>Yanshouia</taxon>
    </lineage>
</organism>
<dbReference type="PANTHER" id="PTHR34986:SF1">
    <property type="entry name" value="PROTEIN YIAL"/>
    <property type="match status" value="1"/>
</dbReference>
<dbReference type="RefSeq" id="WP_262400611.1">
    <property type="nucleotide sequence ID" value="NZ_JACRTB010000022.1"/>
</dbReference>
<dbReference type="Proteomes" id="UP000658131">
    <property type="component" value="Unassembled WGS sequence"/>
</dbReference>
<keyword evidence="2" id="KW-1185">Reference proteome</keyword>
<proteinExistence type="predicted"/>
<dbReference type="Pfam" id="PF04074">
    <property type="entry name" value="DUF386"/>
    <property type="match status" value="1"/>
</dbReference>
<sequence>MIVDTFENMGLYLGLHRAMPQVRGFLEEAASLPEGKYELDDGNFVIVREGETRESFGILFETHERYLELHAVVKGAERMEWAPRAFLLMTDPVDPVKDIGFLRGSGDGIDIIAGMFYFCFPQDAYKSSCHTQSIGSCDYRKYIFKLRVDQLIRQ</sequence>
<dbReference type="NCBIfam" id="TIGR00022">
    <property type="entry name" value="YhcH/YjgK/YiaL family protein"/>
    <property type="match status" value="1"/>
</dbReference>
<reference evidence="1 2" key="1">
    <citation type="submission" date="2020-08" db="EMBL/GenBank/DDBJ databases">
        <title>Genome public.</title>
        <authorList>
            <person name="Liu C."/>
            <person name="Sun Q."/>
        </authorList>
    </citation>
    <scope>NUCLEOTIDE SEQUENCE [LARGE SCALE GENOMIC DNA]</scope>
    <source>
        <strain evidence="1 2">BX1</strain>
    </source>
</reference>
<dbReference type="InterPro" id="IPR004375">
    <property type="entry name" value="NanQ/TabA/YiaL"/>
</dbReference>
<dbReference type="Gene3D" id="2.60.120.370">
    <property type="entry name" value="YhcH/YjgK/YiaL"/>
    <property type="match status" value="1"/>
</dbReference>
<name>A0ABR7NL62_9FIRM</name>